<dbReference type="InterPro" id="IPR033480">
    <property type="entry name" value="sCache_2"/>
</dbReference>
<feature type="domain" description="HAMP" evidence="12">
    <location>
        <begin position="215"/>
        <end position="269"/>
    </location>
</feature>
<keyword evidence="4 10" id="KW-1133">Transmembrane helix</keyword>
<name>A0A1C3E8H4_9GAMM</name>
<dbReference type="SMART" id="SM00283">
    <property type="entry name" value="MA"/>
    <property type="match status" value="1"/>
</dbReference>
<sequence length="546" mass="59815">MARFGLRSITIKQRLYLLTTVISLLLVLPFVLTLMDYKSDLLKAKQDKTRDLVDSAQTLLSYYHSKQLSGELSMTDAQQAAKKAISALRYEGTNYFWINNLEPRMVMHPIKPALNGKNIANKTDANGKALFLEMVDTARKHGQGFVYYMWPKPGSDVDVEKLSYVQLFKPWNWIIGTGVYIDDVDALVWQRLQSAITMLFISVIVMAIAASWISRSLTRPCRATQNAMEDIASGEGDLTKHLAVDGKDEISHIATAFNLFTDKLRHIVTDISPITRDVTSSAIELTEVARDASSRVVEQQNAVDAVSDAMEALQLQNQEVTEAARTAANAAQKASERSGSGSQIITEASGHMQQLSQTVESTQKNVRELAEETQKVSAVLDVIRGVAEQTNLLALNAAIEAARAGEQGRGFAVVADEVRTLATRTSSSTDEIEQIVTTLQARADDVCHSMSQTQTQSIATQEKASLAHQTLEEIDHQITSILAVNQHIAEAVSDQLNSANAINQNLSSLAENSNMTAAQANQVAAASEQLMQSGKQLERSFAVFKV</sequence>
<dbReference type="Proteomes" id="UP000094936">
    <property type="component" value="Unassembled WGS sequence"/>
</dbReference>
<feature type="domain" description="Methyl-accepting transducer" evidence="11">
    <location>
        <begin position="274"/>
        <end position="510"/>
    </location>
</feature>
<evidence type="ECO:0000256" key="6">
    <source>
        <dbReference type="ARBA" id="ARBA00023224"/>
    </source>
</evidence>
<evidence type="ECO:0000256" key="2">
    <source>
        <dbReference type="ARBA" id="ARBA00022475"/>
    </source>
</evidence>
<keyword evidence="14" id="KW-1185">Reference proteome</keyword>
<dbReference type="OrthoDB" id="2489132at2"/>
<keyword evidence="3 10" id="KW-0812">Transmembrane</keyword>
<dbReference type="PANTHER" id="PTHR32089:SF119">
    <property type="entry name" value="METHYL-ACCEPTING CHEMOTAXIS PROTEIN CTPL"/>
    <property type="match status" value="1"/>
</dbReference>
<comment type="similarity">
    <text evidence="7">Belongs to the methyl-accepting chemotaxis (MCP) protein family.</text>
</comment>
<dbReference type="RefSeq" id="WP_068905529.1">
    <property type="nucleotide sequence ID" value="NZ_JBHUIF010000012.1"/>
</dbReference>
<dbReference type="STRING" id="1080227.A8L45_22155"/>
<evidence type="ECO:0000256" key="7">
    <source>
        <dbReference type="ARBA" id="ARBA00029447"/>
    </source>
</evidence>
<dbReference type="SMART" id="SM00304">
    <property type="entry name" value="HAMP"/>
    <property type="match status" value="2"/>
</dbReference>
<dbReference type="Pfam" id="PF00015">
    <property type="entry name" value="MCPsignal"/>
    <property type="match status" value="1"/>
</dbReference>
<dbReference type="InterPro" id="IPR003660">
    <property type="entry name" value="HAMP_dom"/>
</dbReference>
<dbReference type="CDD" id="cd06225">
    <property type="entry name" value="HAMP"/>
    <property type="match status" value="1"/>
</dbReference>
<dbReference type="EMBL" id="LYBM01000068">
    <property type="protein sequence ID" value="ODA29449.1"/>
    <property type="molecule type" value="Genomic_DNA"/>
</dbReference>
<dbReference type="GO" id="GO:0005886">
    <property type="term" value="C:plasma membrane"/>
    <property type="evidence" value="ECO:0007669"/>
    <property type="project" value="UniProtKB-SubCell"/>
</dbReference>
<keyword evidence="5 10" id="KW-0472">Membrane</keyword>
<feature type="transmembrane region" description="Helical" evidence="10">
    <location>
        <begin position="195"/>
        <end position="213"/>
    </location>
</feature>
<evidence type="ECO:0000256" key="10">
    <source>
        <dbReference type="SAM" id="Phobius"/>
    </source>
</evidence>
<dbReference type="SMART" id="SM01049">
    <property type="entry name" value="Cache_2"/>
    <property type="match status" value="1"/>
</dbReference>
<dbReference type="PRINTS" id="PR00260">
    <property type="entry name" value="CHEMTRNSDUCR"/>
</dbReference>
<reference evidence="13 14" key="1">
    <citation type="submission" date="2016-05" db="EMBL/GenBank/DDBJ databases">
        <title>Genomic Taxonomy of the Vibrionaceae.</title>
        <authorList>
            <person name="Gomez-Gil B."/>
            <person name="Enciso-Ibarra J."/>
        </authorList>
    </citation>
    <scope>NUCLEOTIDE SEQUENCE [LARGE SCALE GENOMIC DNA]</scope>
    <source>
        <strain evidence="13 14">CAIM 1920</strain>
    </source>
</reference>
<dbReference type="SUPFAM" id="SSF58104">
    <property type="entry name" value="Methyl-accepting chemotaxis protein (MCP) signaling domain"/>
    <property type="match status" value="1"/>
</dbReference>
<evidence type="ECO:0000256" key="9">
    <source>
        <dbReference type="SAM" id="Coils"/>
    </source>
</evidence>
<evidence type="ECO:0000256" key="1">
    <source>
        <dbReference type="ARBA" id="ARBA00004651"/>
    </source>
</evidence>
<proteinExistence type="inferred from homology"/>
<organism evidence="13 14">
    <name type="scientific">Veronia pacifica</name>
    <dbReference type="NCBI Taxonomy" id="1080227"/>
    <lineage>
        <taxon>Bacteria</taxon>
        <taxon>Pseudomonadati</taxon>
        <taxon>Pseudomonadota</taxon>
        <taxon>Gammaproteobacteria</taxon>
        <taxon>Vibrionales</taxon>
        <taxon>Vibrionaceae</taxon>
        <taxon>Veronia</taxon>
    </lineage>
</organism>
<dbReference type="Pfam" id="PF00672">
    <property type="entry name" value="HAMP"/>
    <property type="match status" value="1"/>
</dbReference>
<dbReference type="Gene3D" id="3.30.450.20">
    <property type="entry name" value="PAS domain"/>
    <property type="match status" value="1"/>
</dbReference>
<evidence type="ECO:0000256" key="3">
    <source>
        <dbReference type="ARBA" id="ARBA00022692"/>
    </source>
</evidence>
<feature type="transmembrane region" description="Helical" evidence="10">
    <location>
        <begin position="15"/>
        <end position="35"/>
    </location>
</feature>
<accession>A0A1C3E8H4</accession>
<keyword evidence="6 8" id="KW-0807">Transducer</keyword>
<dbReference type="AlphaFoldDB" id="A0A1C3E8H4"/>
<evidence type="ECO:0000259" key="12">
    <source>
        <dbReference type="PROSITE" id="PS50885"/>
    </source>
</evidence>
<dbReference type="InterPro" id="IPR004090">
    <property type="entry name" value="Chemotax_Me-accpt_rcpt"/>
</dbReference>
<comment type="caution">
    <text evidence="13">The sequence shown here is derived from an EMBL/GenBank/DDBJ whole genome shotgun (WGS) entry which is preliminary data.</text>
</comment>
<evidence type="ECO:0000313" key="14">
    <source>
        <dbReference type="Proteomes" id="UP000094936"/>
    </source>
</evidence>
<comment type="subcellular location">
    <subcellularLocation>
        <location evidence="1">Cell membrane</location>
        <topology evidence="1">Multi-pass membrane protein</topology>
    </subcellularLocation>
</comment>
<evidence type="ECO:0000256" key="4">
    <source>
        <dbReference type="ARBA" id="ARBA00022989"/>
    </source>
</evidence>
<evidence type="ECO:0000313" key="13">
    <source>
        <dbReference type="EMBL" id="ODA29449.1"/>
    </source>
</evidence>
<dbReference type="Gene3D" id="1.10.287.950">
    <property type="entry name" value="Methyl-accepting chemotaxis protein"/>
    <property type="match status" value="1"/>
</dbReference>
<evidence type="ECO:0000256" key="5">
    <source>
        <dbReference type="ARBA" id="ARBA00023136"/>
    </source>
</evidence>
<protein>
    <submittedName>
        <fullName evidence="13">Chemotaxis protein</fullName>
    </submittedName>
</protein>
<dbReference type="Pfam" id="PF08269">
    <property type="entry name" value="dCache_2"/>
    <property type="match status" value="1"/>
</dbReference>
<evidence type="ECO:0000259" key="11">
    <source>
        <dbReference type="PROSITE" id="PS50111"/>
    </source>
</evidence>
<dbReference type="PROSITE" id="PS50885">
    <property type="entry name" value="HAMP"/>
    <property type="match status" value="1"/>
</dbReference>
<dbReference type="GO" id="GO:0004888">
    <property type="term" value="F:transmembrane signaling receptor activity"/>
    <property type="evidence" value="ECO:0007669"/>
    <property type="project" value="InterPro"/>
</dbReference>
<keyword evidence="9" id="KW-0175">Coiled coil</keyword>
<feature type="coiled-coil region" evidence="9">
    <location>
        <begin position="296"/>
        <end position="372"/>
    </location>
</feature>
<gene>
    <name evidence="13" type="ORF">A8L45_22155</name>
</gene>
<dbReference type="InterPro" id="IPR004010">
    <property type="entry name" value="Double_Cache_2"/>
</dbReference>
<evidence type="ECO:0000256" key="8">
    <source>
        <dbReference type="PROSITE-ProRule" id="PRU00284"/>
    </source>
</evidence>
<dbReference type="CDD" id="cd11386">
    <property type="entry name" value="MCP_signal"/>
    <property type="match status" value="1"/>
</dbReference>
<keyword evidence="2" id="KW-1003">Cell membrane</keyword>
<dbReference type="PROSITE" id="PS50111">
    <property type="entry name" value="CHEMOTAXIS_TRANSDUC_2"/>
    <property type="match status" value="1"/>
</dbReference>
<dbReference type="InterPro" id="IPR004089">
    <property type="entry name" value="MCPsignal_dom"/>
</dbReference>
<dbReference type="GO" id="GO:0006935">
    <property type="term" value="P:chemotaxis"/>
    <property type="evidence" value="ECO:0007669"/>
    <property type="project" value="InterPro"/>
</dbReference>
<dbReference type="GO" id="GO:0007165">
    <property type="term" value="P:signal transduction"/>
    <property type="evidence" value="ECO:0007669"/>
    <property type="project" value="UniProtKB-KW"/>
</dbReference>
<dbReference type="FunFam" id="1.10.287.950:FF:000001">
    <property type="entry name" value="Methyl-accepting chemotaxis sensory transducer"/>
    <property type="match status" value="1"/>
</dbReference>
<dbReference type="PANTHER" id="PTHR32089">
    <property type="entry name" value="METHYL-ACCEPTING CHEMOTAXIS PROTEIN MCPB"/>
    <property type="match status" value="1"/>
</dbReference>